<dbReference type="OrthoDB" id="3781030at2"/>
<feature type="transmembrane region" description="Helical" evidence="1">
    <location>
        <begin position="61"/>
        <end position="79"/>
    </location>
</feature>
<dbReference type="AlphaFoldDB" id="A0A1Q9LDG5"/>
<dbReference type="STRING" id="1193682.BJP25_03490"/>
<evidence type="ECO:0000313" key="2">
    <source>
        <dbReference type="EMBL" id="OLR90053.1"/>
    </source>
</evidence>
<name>A0A1Q9LDG5_9PSEU</name>
<keyword evidence="1" id="KW-0472">Membrane</keyword>
<keyword evidence="1" id="KW-1133">Transmembrane helix</keyword>
<keyword evidence="3" id="KW-1185">Reference proteome</keyword>
<proteinExistence type="predicted"/>
<organism evidence="2 3">
    <name type="scientific">Actinokineospora bangkokensis</name>
    <dbReference type="NCBI Taxonomy" id="1193682"/>
    <lineage>
        <taxon>Bacteria</taxon>
        <taxon>Bacillati</taxon>
        <taxon>Actinomycetota</taxon>
        <taxon>Actinomycetes</taxon>
        <taxon>Pseudonocardiales</taxon>
        <taxon>Pseudonocardiaceae</taxon>
        <taxon>Actinokineospora</taxon>
    </lineage>
</organism>
<feature type="transmembrane region" description="Helical" evidence="1">
    <location>
        <begin position="173"/>
        <end position="196"/>
    </location>
</feature>
<dbReference type="EMBL" id="MKQR01000028">
    <property type="protein sequence ID" value="OLR90053.1"/>
    <property type="molecule type" value="Genomic_DNA"/>
</dbReference>
<dbReference type="RefSeq" id="WP_075978261.1">
    <property type="nucleotide sequence ID" value="NZ_MKQR01000028.1"/>
</dbReference>
<accession>A0A1Q9LDG5</accession>
<evidence type="ECO:0008006" key="4">
    <source>
        <dbReference type="Google" id="ProtNLM"/>
    </source>
</evidence>
<evidence type="ECO:0000256" key="1">
    <source>
        <dbReference type="SAM" id="Phobius"/>
    </source>
</evidence>
<dbReference type="Proteomes" id="UP000186040">
    <property type="component" value="Unassembled WGS sequence"/>
</dbReference>
<reference evidence="2 3" key="1">
    <citation type="submission" date="2016-10" db="EMBL/GenBank/DDBJ databases">
        <title>The Draft Genome Sequence of Actinokineospora bangkokensis 44EHWT reveals the biosynthetic pathway of antifungal compounds Thailandins with unusual extender unit butylmalonyl-CoA.</title>
        <authorList>
            <person name="Greule A."/>
            <person name="Intra B."/>
            <person name="Flemming S."/>
            <person name="Rommel M.G."/>
            <person name="Panbangred W."/>
            <person name="Bechthold A."/>
        </authorList>
    </citation>
    <scope>NUCLEOTIDE SEQUENCE [LARGE SCALE GENOMIC DNA]</scope>
    <source>
        <strain evidence="2 3">44EHW</strain>
    </source>
</reference>
<feature type="transmembrane region" description="Helical" evidence="1">
    <location>
        <begin position="146"/>
        <end position="167"/>
    </location>
</feature>
<evidence type="ECO:0000313" key="3">
    <source>
        <dbReference type="Proteomes" id="UP000186040"/>
    </source>
</evidence>
<feature type="transmembrane region" description="Helical" evidence="1">
    <location>
        <begin position="91"/>
        <end position="108"/>
    </location>
</feature>
<keyword evidence="1" id="KW-0812">Transmembrane</keyword>
<gene>
    <name evidence="2" type="ORF">BJP25_03490</name>
</gene>
<protein>
    <recommendedName>
        <fullName evidence="4">DUF3159 domain-containing protein</fullName>
    </recommendedName>
</protein>
<feature type="transmembrane region" description="Helical" evidence="1">
    <location>
        <begin position="7"/>
        <end position="28"/>
    </location>
</feature>
<feature type="transmembrane region" description="Helical" evidence="1">
    <location>
        <begin position="34"/>
        <end position="54"/>
    </location>
</feature>
<dbReference type="NCBIfam" id="NF041646">
    <property type="entry name" value="VC0807_fam"/>
    <property type="match status" value="1"/>
</dbReference>
<comment type="caution">
    <text evidence="2">The sequence shown here is derived from an EMBL/GenBank/DDBJ whole genome shotgun (WGS) entry which is preliminary data.</text>
</comment>
<sequence length="206" mass="21757">MSAASGARTLLTLGLDVVAPLAVFYGARALGLDPWLALVLGVLAPAGAIALTWARDRHLDTTAVFVIAAMALSLVIALFTGDPRALLARESWVTGAIGAWMLVSMALRRPFLLDIAIKISPPGTAARYDALWTGDPVFHRWMVGACWAWGLAFVLDAAGRVVMAYTLPVDSVPLLGVLLLVALLVIAQGGVLLHGWRSGALRLLRG</sequence>